<dbReference type="Gene3D" id="3.90.550.10">
    <property type="entry name" value="Spore Coat Polysaccharide Biosynthesis Protein SpsA, Chain A"/>
    <property type="match status" value="1"/>
</dbReference>
<comment type="caution">
    <text evidence="2">The sequence shown here is derived from an EMBL/GenBank/DDBJ whole genome shotgun (WGS) entry which is preliminary data.</text>
</comment>
<sequence>MKNISIVISAYNEEEKIEDCLKSVKNLADEIIFIDNSSSDKTAQIAKKYTDKIYTLPNDPVMLNRNKNYGFAKASCKWIISLDADERITTELSSEIKKAVTGGIYSGFEIPRKNIIFGKWIKHSIWWPDYNLRLFKKGAGIFPLKHVHEKLEVDGKVGKLQNPMVHYNYQTISQFIKKLDNTYTESETQNFIQSGKDIHWFDAIRWPIGDFVKTYFFQEGYKDGLHGLVLSQLQAFYSLVFFAKVWERKENFKDLTPPDFLNQSSKELKRAFSEIWYWVYTAKMETNIAKKLYYKVRRRLR</sequence>
<accession>A0A0G0RG12</accession>
<organism evidence="2 3">
    <name type="scientific">Candidatus Curtissbacteria bacterium GW2011_GWA1_40_16</name>
    <dbReference type="NCBI Taxonomy" id="1618405"/>
    <lineage>
        <taxon>Bacteria</taxon>
        <taxon>Candidatus Curtissiibacteriota</taxon>
    </lineage>
</organism>
<evidence type="ECO:0000259" key="1">
    <source>
        <dbReference type="Pfam" id="PF00535"/>
    </source>
</evidence>
<reference evidence="2 3" key="1">
    <citation type="journal article" date="2015" name="Nature">
        <title>rRNA introns, odd ribosomes, and small enigmatic genomes across a large radiation of phyla.</title>
        <authorList>
            <person name="Brown C.T."/>
            <person name="Hug L.A."/>
            <person name="Thomas B.C."/>
            <person name="Sharon I."/>
            <person name="Castelle C.J."/>
            <person name="Singh A."/>
            <person name="Wilkins M.J."/>
            <person name="Williams K.H."/>
            <person name="Banfield J.F."/>
        </authorList>
    </citation>
    <scope>NUCLEOTIDE SEQUENCE [LARGE SCALE GENOMIC DNA]</scope>
</reference>
<proteinExistence type="predicted"/>
<dbReference type="InterPro" id="IPR001173">
    <property type="entry name" value="Glyco_trans_2-like"/>
</dbReference>
<dbReference type="AlphaFoldDB" id="A0A0G0RG12"/>
<feature type="domain" description="Glycosyltransferase 2-like" evidence="1">
    <location>
        <begin position="5"/>
        <end position="136"/>
    </location>
</feature>
<keyword evidence="2" id="KW-0808">Transferase</keyword>
<name>A0A0G0RG12_9BACT</name>
<dbReference type="SUPFAM" id="SSF53448">
    <property type="entry name" value="Nucleotide-diphospho-sugar transferases"/>
    <property type="match status" value="1"/>
</dbReference>
<dbReference type="EMBL" id="LBYI01000001">
    <property type="protein sequence ID" value="KKR51413.1"/>
    <property type="molecule type" value="Genomic_DNA"/>
</dbReference>
<dbReference type="PANTHER" id="PTHR43630">
    <property type="entry name" value="POLY-BETA-1,6-N-ACETYL-D-GLUCOSAMINE SYNTHASE"/>
    <property type="match status" value="1"/>
</dbReference>
<dbReference type="Pfam" id="PF00535">
    <property type="entry name" value="Glycos_transf_2"/>
    <property type="match status" value="1"/>
</dbReference>
<protein>
    <submittedName>
        <fullName evidence="2">Glycosyl transferase family 2</fullName>
    </submittedName>
</protein>
<dbReference type="GO" id="GO:0016740">
    <property type="term" value="F:transferase activity"/>
    <property type="evidence" value="ECO:0007669"/>
    <property type="project" value="UniProtKB-KW"/>
</dbReference>
<dbReference type="Proteomes" id="UP000034531">
    <property type="component" value="Unassembled WGS sequence"/>
</dbReference>
<gene>
    <name evidence="2" type="ORF">UT84_C0001G0098</name>
</gene>
<dbReference type="PANTHER" id="PTHR43630:SF2">
    <property type="entry name" value="GLYCOSYLTRANSFERASE"/>
    <property type="match status" value="1"/>
</dbReference>
<dbReference type="CDD" id="cd02511">
    <property type="entry name" value="Beta4Glucosyltransferase"/>
    <property type="match status" value="1"/>
</dbReference>
<evidence type="ECO:0000313" key="3">
    <source>
        <dbReference type="Proteomes" id="UP000034531"/>
    </source>
</evidence>
<dbReference type="InterPro" id="IPR029044">
    <property type="entry name" value="Nucleotide-diphossugar_trans"/>
</dbReference>
<evidence type="ECO:0000313" key="2">
    <source>
        <dbReference type="EMBL" id="KKR51413.1"/>
    </source>
</evidence>